<evidence type="ECO:0000313" key="2">
    <source>
        <dbReference type="EMBL" id="SVB67039.1"/>
    </source>
</evidence>
<dbReference type="AlphaFoldDB" id="A0A382FWN0"/>
<organism evidence="2">
    <name type="scientific">marine metagenome</name>
    <dbReference type="NCBI Taxonomy" id="408172"/>
    <lineage>
        <taxon>unclassified sequences</taxon>
        <taxon>metagenomes</taxon>
        <taxon>ecological metagenomes</taxon>
    </lineage>
</organism>
<reference evidence="2" key="1">
    <citation type="submission" date="2018-05" db="EMBL/GenBank/DDBJ databases">
        <authorList>
            <person name="Lanie J.A."/>
            <person name="Ng W.-L."/>
            <person name="Kazmierczak K.M."/>
            <person name="Andrzejewski T.M."/>
            <person name="Davidsen T.M."/>
            <person name="Wayne K.J."/>
            <person name="Tettelin H."/>
            <person name="Glass J.I."/>
            <person name="Rusch D."/>
            <person name="Podicherti R."/>
            <person name="Tsui H.-C.T."/>
            <person name="Winkler M.E."/>
        </authorList>
    </citation>
    <scope>NUCLEOTIDE SEQUENCE</scope>
</reference>
<protein>
    <submittedName>
        <fullName evidence="2">Uncharacterized protein</fullName>
    </submittedName>
</protein>
<dbReference type="EMBL" id="UINC01052105">
    <property type="protein sequence ID" value="SVB67039.1"/>
    <property type="molecule type" value="Genomic_DNA"/>
</dbReference>
<sequence>MTIHCQESLQRLKPHRDITHDLTQSASRSR</sequence>
<accession>A0A382FWN0</accession>
<feature type="compositionally biased region" description="Polar residues" evidence="1">
    <location>
        <begin position="21"/>
        <end position="30"/>
    </location>
</feature>
<feature type="non-terminal residue" evidence="2">
    <location>
        <position position="30"/>
    </location>
</feature>
<feature type="region of interest" description="Disordered" evidence="1">
    <location>
        <begin position="1"/>
        <end position="30"/>
    </location>
</feature>
<gene>
    <name evidence="2" type="ORF">METZ01_LOCUS219893</name>
</gene>
<evidence type="ECO:0000256" key="1">
    <source>
        <dbReference type="SAM" id="MobiDB-lite"/>
    </source>
</evidence>
<proteinExistence type="predicted"/>
<name>A0A382FWN0_9ZZZZ</name>